<sequence length="137" mass="14812">MVDRNDSDTEQYCLVDMSGNPDTGPSNVETTGTTQQAVRPLTYRCLSAMDSRDNRQGDNCLQESAIAANVSCSIDSRAGQGHDAIAGASSLGLHTEDFSESHGYVRWFFASDPENNKVVKVDEGEELTILGFKTSAE</sequence>
<evidence type="ECO:0000313" key="1">
    <source>
        <dbReference type="EMBL" id="KAG0249098.1"/>
    </source>
</evidence>
<keyword evidence="2" id="KW-1185">Reference proteome</keyword>
<reference evidence="1" key="1">
    <citation type="journal article" date="2020" name="Fungal Divers.">
        <title>Resolving the Mortierellaceae phylogeny through synthesis of multi-gene phylogenetics and phylogenomics.</title>
        <authorList>
            <person name="Vandepol N."/>
            <person name="Liber J."/>
            <person name="Desiro A."/>
            <person name="Na H."/>
            <person name="Kennedy M."/>
            <person name="Barry K."/>
            <person name="Grigoriev I.V."/>
            <person name="Miller A.N."/>
            <person name="O'Donnell K."/>
            <person name="Stajich J.E."/>
            <person name="Bonito G."/>
        </authorList>
    </citation>
    <scope>NUCLEOTIDE SEQUENCE</scope>
    <source>
        <strain evidence="1">KOD948</strain>
    </source>
</reference>
<dbReference type="Proteomes" id="UP000726737">
    <property type="component" value="Unassembled WGS sequence"/>
</dbReference>
<comment type="caution">
    <text evidence="1">The sequence shown here is derived from an EMBL/GenBank/DDBJ whole genome shotgun (WGS) entry which is preliminary data.</text>
</comment>
<dbReference type="EMBL" id="JAAAJA010000870">
    <property type="protein sequence ID" value="KAG0249098.1"/>
    <property type="molecule type" value="Genomic_DNA"/>
</dbReference>
<name>A0A9P6TWE5_9FUNG</name>
<protein>
    <submittedName>
        <fullName evidence="1">Uncharacterized protein</fullName>
    </submittedName>
</protein>
<gene>
    <name evidence="1" type="ORF">BG011_009600</name>
</gene>
<evidence type="ECO:0000313" key="2">
    <source>
        <dbReference type="Proteomes" id="UP000726737"/>
    </source>
</evidence>
<accession>A0A9P6TWE5</accession>
<proteinExistence type="predicted"/>
<dbReference type="AlphaFoldDB" id="A0A9P6TWE5"/>
<organism evidence="1 2">
    <name type="scientific">Mortierella polycephala</name>
    <dbReference type="NCBI Taxonomy" id="41804"/>
    <lineage>
        <taxon>Eukaryota</taxon>
        <taxon>Fungi</taxon>
        <taxon>Fungi incertae sedis</taxon>
        <taxon>Mucoromycota</taxon>
        <taxon>Mortierellomycotina</taxon>
        <taxon>Mortierellomycetes</taxon>
        <taxon>Mortierellales</taxon>
        <taxon>Mortierellaceae</taxon>
        <taxon>Mortierella</taxon>
    </lineage>
</organism>